<keyword evidence="3" id="KW-0328">Glycosyltransferase</keyword>
<keyword evidence="4" id="KW-1185">Reference proteome</keyword>
<keyword evidence="3" id="KW-0808">Transferase</keyword>
<protein>
    <submittedName>
        <fullName evidence="3">Glycosyltransferase</fullName>
        <ecNumber evidence="3">2.4.-.-</ecNumber>
    </submittedName>
</protein>
<evidence type="ECO:0000259" key="2">
    <source>
        <dbReference type="Pfam" id="PF13439"/>
    </source>
</evidence>
<dbReference type="EMBL" id="JBHUMO010000039">
    <property type="protein sequence ID" value="MFD2728935.1"/>
    <property type="molecule type" value="Genomic_DNA"/>
</dbReference>
<dbReference type="RefSeq" id="WP_379980810.1">
    <property type="nucleotide sequence ID" value="NZ_JBHUMO010000039.1"/>
</dbReference>
<dbReference type="PANTHER" id="PTHR45947">
    <property type="entry name" value="SULFOQUINOVOSYL TRANSFERASE SQD2"/>
    <property type="match status" value="1"/>
</dbReference>
<dbReference type="EC" id="2.4.-.-" evidence="3"/>
<dbReference type="GO" id="GO:0016757">
    <property type="term" value="F:glycosyltransferase activity"/>
    <property type="evidence" value="ECO:0007669"/>
    <property type="project" value="UniProtKB-KW"/>
</dbReference>
<dbReference type="Proteomes" id="UP001597427">
    <property type="component" value="Unassembled WGS sequence"/>
</dbReference>
<evidence type="ECO:0000313" key="4">
    <source>
        <dbReference type="Proteomes" id="UP001597427"/>
    </source>
</evidence>
<dbReference type="SUPFAM" id="SSF53756">
    <property type="entry name" value="UDP-Glycosyltransferase/glycogen phosphorylase"/>
    <property type="match status" value="1"/>
</dbReference>
<dbReference type="Pfam" id="PF13439">
    <property type="entry name" value="Glyco_transf_4"/>
    <property type="match status" value="1"/>
</dbReference>
<accession>A0ABW5TI56</accession>
<evidence type="ECO:0000259" key="1">
    <source>
        <dbReference type="Pfam" id="PF00534"/>
    </source>
</evidence>
<dbReference type="InterPro" id="IPR050194">
    <property type="entry name" value="Glycosyltransferase_grp1"/>
</dbReference>
<feature type="domain" description="Glycosyltransferase subfamily 4-like N-terminal" evidence="2">
    <location>
        <begin position="33"/>
        <end position="177"/>
    </location>
</feature>
<dbReference type="Pfam" id="PF00534">
    <property type="entry name" value="Glycos_transf_1"/>
    <property type="match status" value="1"/>
</dbReference>
<dbReference type="Gene3D" id="3.40.50.2000">
    <property type="entry name" value="Glycogen Phosphorylase B"/>
    <property type="match status" value="2"/>
</dbReference>
<dbReference type="InterPro" id="IPR001296">
    <property type="entry name" value="Glyco_trans_1"/>
</dbReference>
<sequence length="373" mass="42767">MIRVLNVIGRRPVGGIGSVVKNYQSNFSEDIVFDYLLFSDNSSGDFDDFVEKLGSKVYVLPSLKAMRFLTLSRLLDELFRKVKCEYDIVHIHTVNIAFLIVKYAKKYGLTNIVVHSHATKFSDKKINSLRNKFLCRNLTKKCSGFVACSEEAGNFLFGKDFMNSGKVKIIKNAIDIDKYHFSEKKRGLFRSEFNLQNELVMANVGRLSRQKNQKFLIEIFNEVHKKVPASKLFIIGDGEEISTLRKKVKKLNLEEDVIFTGKRNDIDIILSGIDIFVMPSLYEGLPVIGVEALSSGLPCFFSDEISKEFLSSKSHYISLNNDISFWVEEIISAYLSDINRNYIETKMMGYDIKDAAHQLIDYYDSFLYRSDNK</sequence>
<dbReference type="PANTHER" id="PTHR45947:SF3">
    <property type="entry name" value="SULFOQUINOVOSYL TRANSFERASE SQD2"/>
    <property type="match status" value="1"/>
</dbReference>
<evidence type="ECO:0000313" key="3">
    <source>
        <dbReference type="EMBL" id="MFD2728935.1"/>
    </source>
</evidence>
<name>A0ABW5TI56_9ENTE</name>
<proteinExistence type="predicted"/>
<gene>
    <name evidence="3" type="ORF">ACFSR0_05810</name>
</gene>
<dbReference type="InterPro" id="IPR028098">
    <property type="entry name" value="Glyco_trans_4-like_N"/>
</dbReference>
<comment type="caution">
    <text evidence="3">The sequence shown here is derived from an EMBL/GenBank/DDBJ whole genome shotgun (WGS) entry which is preliminary data.</text>
</comment>
<feature type="domain" description="Glycosyl transferase family 1" evidence="1">
    <location>
        <begin position="196"/>
        <end position="303"/>
    </location>
</feature>
<reference evidence="4" key="1">
    <citation type="journal article" date="2019" name="Int. J. Syst. Evol. Microbiol.">
        <title>The Global Catalogue of Microorganisms (GCM) 10K type strain sequencing project: providing services to taxonomists for standard genome sequencing and annotation.</title>
        <authorList>
            <consortium name="The Broad Institute Genomics Platform"/>
            <consortium name="The Broad Institute Genome Sequencing Center for Infectious Disease"/>
            <person name="Wu L."/>
            <person name="Ma J."/>
        </authorList>
    </citation>
    <scope>NUCLEOTIDE SEQUENCE [LARGE SCALE GENOMIC DNA]</scope>
    <source>
        <strain evidence="4">TISTR 932</strain>
    </source>
</reference>
<organism evidence="3 4">
    <name type="scientific">Enterococcus camelliae</name>
    <dbReference type="NCBI Taxonomy" id="453959"/>
    <lineage>
        <taxon>Bacteria</taxon>
        <taxon>Bacillati</taxon>
        <taxon>Bacillota</taxon>
        <taxon>Bacilli</taxon>
        <taxon>Lactobacillales</taxon>
        <taxon>Enterococcaceae</taxon>
        <taxon>Enterococcus</taxon>
    </lineage>
</organism>